<name>A0A9Y2P593_9RHOB</name>
<evidence type="ECO:0000256" key="2">
    <source>
        <dbReference type="ARBA" id="ARBA00023180"/>
    </source>
</evidence>
<feature type="compositionally biased region" description="Polar residues" evidence="3">
    <location>
        <begin position="321"/>
        <end position="331"/>
    </location>
</feature>
<gene>
    <name evidence="5" type="ORF">QPJ95_23515</name>
</gene>
<dbReference type="GO" id="GO:0008146">
    <property type="term" value="F:sulfotransferase activity"/>
    <property type="evidence" value="ECO:0007669"/>
    <property type="project" value="InterPro"/>
</dbReference>
<keyword evidence="1 5" id="KW-0808">Transferase</keyword>
<sequence>MRLAKSGPQPIFPPRGYIIGAPKCGTTALAQYLSEHPQVAFSKPKEPHYFANDLPGLQRTQDLKLYRSFFAPTNKTRLLMEASVWYLYSQTAVRAIRQARPDARFIVMLRNPVRMLPSLHRQLVNAFDEDEQDFETAWRLSDLRARGQQIPNRCRAPATLIYKHTAAFGEMLDRLWSEVPRDRTLVLFQEDMQADTAAVYRRALAFLGLDDDARQVFPRVNAAKRPRSRLLSYTIARGGALRQLVSRPIKTAFGIKSLGVTKRLKQANSVPLSKISLRPEFEQEIAQHYADELRQLAALFKGQIPRQFGWPPQDKPAAPTQPAQISTQDED</sequence>
<evidence type="ECO:0000256" key="1">
    <source>
        <dbReference type="ARBA" id="ARBA00022679"/>
    </source>
</evidence>
<dbReference type="EC" id="2.8.2.-" evidence="5"/>
<proteinExistence type="predicted"/>
<dbReference type="InterPro" id="IPR037359">
    <property type="entry name" value="NST/OST"/>
</dbReference>
<keyword evidence="5" id="KW-0614">Plasmid</keyword>
<reference evidence="5 6" key="1">
    <citation type="submission" date="2023-06" db="EMBL/GenBank/DDBJ databases">
        <title>Parasedimentitalea psychrophila sp. nov., a psychrophilic bacterium isolated from deep-sea sediment.</title>
        <authorList>
            <person name="Li A."/>
        </authorList>
    </citation>
    <scope>NUCLEOTIDE SEQUENCE [LARGE SCALE GENOMIC DNA]</scope>
    <source>
        <strain evidence="5 6">QS115</strain>
        <plasmid evidence="5 6">pQS-1</plasmid>
    </source>
</reference>
<keyword evidence="2" id="KW-0325">Glycoprotein</keyword>
<dbReference type="SUPFAM" id="SSF52540">
    <property type="entry name" value="P-loop containing nucleoside triphosphate hydrolases"/>
    <property type="match status" value="1"/>
</dbReference>
<dbReference type="PANTHER" id="PTHR10605:SF56">
    <property type="entry name" value="BIFUNCTIONAL HEPARAN SULFATE N-DEACETYLASE_N-SULFOTRANSFERASE"/>
    <property type="match status" value="1"/>
</dbReference>
<feature type="region of interest" description="Disordered" evidence="3">
    <location>
        <begin position="308"/>
        <end position="331"/>
    </location>
</feature>
<evidence type="ECO:0000259" key="4">
    <source>
        <dbReference type="Pfam" id="PF00685"/>
    </source>
</evidence>
<keyword evidence="6" id="KW-1185">Reference proteome</keyword>
<dbReference type="EMBL" id="CP127248">
    <property type="protein sequence ID" value="WIY27707.1"/>
    <property type="molecule type" value="Genomic_DNA"/>
</dbReference>
<dbReference type="AlphaFoldDB" id="A0A9Y2P593"/>
<dbReference type="Gene3D" id="3.40.50.300">
    <property type="entry name" value="P-loop containing nucleotide triphosphate hydrolases"/>
    <property type="match status" value="1"/>
</dbReference>
<protein>
    <submittedName>
        <fullName evidence="5">Sulfotransferase</fullName>
        <ecNumber evidence="5">2.8.2.-</ecNumber>
    </submittedName>
</protein>
<dbReference type="KEGG" id="ppso:QPJ95_23515"/>
<geneLocation type="plasmid" evidence="5 6">
    <name>pQS-1</name>
</geneLocation>
<dbReference type="PANTHER" id="PTHR10605">
    <property type="entry name" value="HEPARAN SULFATE SULFOTRANSFERASE"/>
    <property type="match status" value="1"/>
</dbReference>
<dbReference type="Proteomes" id="UP001238334">
    <property type="component" value="Plasmid pQS-1"/>
</dbReference>
<evidence type="ECO:0000256" key="3">
    <source>
        <dbReference type="SAM" id="MobiDB-lite"/>
    </source>
</evidence>
<feature type="domain" description="Sulfotransferase" evidence="4">
    <location>
        <begin position="18"/>
        <end position="210"/>
    </location>
</feature>
<accession>A0A9Y2P593</accession>
<organism evidence="5 6">
    <name type="scientific">Parasedimentitalea psychrophila</name>
    <dbReference type="NCBI Taxonomy" id="2997337"/>
    <lineage>
        <taxon>Bacteria</taxon>
        <taxon>Pseudomonadati</taxon>
        <taxon>Pseudomonadota</taxon>
        <taxon>Alphaproteobacteria</taxon>
        <taxon>Rhodobacterales</taxon>
        <taxon>Paracoccaceae</taxon>
        <taxon>Parasedimentitalea</taxon>
    </lineage>
</organism>
<dbReference type="InterPro" id="IPR027417">
    <property type="entry name" value="P-loop_NTPase"/>
</dbReference>
<dbReference type="InterPro" id="IPR000863">
    <property type="entry name" value="Sulfotransferase_dom"/>
</dbReference>
<evidence type="ECO:0000313" key="6">
    <source>
        <dbReference type="Proteomes" id="UP001238334"/>
    </source>
</evidence>
<evidence type="ECO:0000313" key="5">
    <source>
        <dbReference type="EMBL" id="WIY27707.1"/>
    </source>
</evidence>
<dbReference type="Pfam" id="PF00685">
    <property type="entry name" value="Sulfotransfer_1"/>
    <property type="match status" value="1"/>
</dbReference>
<dbReference type="RefSeq" id="WP_270921121.1">
    <property type="nucleotide sequence ID" value="NZ_CP127248.1"/>
</dbReference>